<dbReference type="Gene3D" id="3.10.20.90">
    <property type="entry name" value="Phosphatidylinositol 3-kinase Catalytic Subunit, Chain A, domain 1"/>
    <property type="match status" value="1"/>
</dbReference>
<feature type="compositionally biased region" description="Polar residues" evidence="1">
    <location>
        <begin position="1073"/>
        <end position="1085"/>
    </location>
</feature>
<feature type="compositionally biased region" description="Polar residues" evidence="1">
    <location>
        <begin position="1144"/>
        <end position="1154"/>
    </location>
</feature>
<dbReference type="InterPro" id="IPR036034">
    <property type="entry name" value="PDZ_sf"/>
</dbReference>
<dbReference type="SMART" id="SM00228">
    <property type="entry name" value="PDZ"/>
    <property type="match status" value="1"/>
</dbReference>
<protein>
    <recommendedName>
        <fullName evidence="7">FERM and PDZ domain-containing protein 4</fullName>
    </recommendedName>
</protein>
<dbReference type="SMART" id="SM00295">
    <property type="entry name" value="B41"/>
    <property type="match status" value="1"/>
</dbReference>
<sequence length="1643" mass="183829">MTEVHSNHLQRLNSGLPEGWEARLAAEQGRIYYLNHTSQVSSWIPPLEHWDPGTAEQPYGWECAIDKNDKPYFINHLEKYTTRDDPRDDPDYIEPPKPRDITLTRDQQKGFGFVAGSERPVVVRFVTDGGPSVDKLLPGDQIIRINGEDVKNSPREYVIDLVRSCKVSISLTVCQPYSDNSTKKSSLLTAAKKAKLKSNPNRVRFSENVTVTMVNGAPLQNANSDESYVPFMPNVLKVFLENGQTKSFKYDNKTTVKDVVQSLKEKLNIKRVQHFNLVLQNMKSHGPCQMTLLQEHETLAEIAARPGARHFRCLFRVMFVPLDAYDLLKEDPVAFEYFYMQCCNDVVNERFPELRGELVFKLAALHIQQHVMSNNNVAGKINIKSIEKECGIEKFVPYSYLEHTKPKELRKILGSQMKLNQNLTPPGQKHLSSMQAKLHYMKIVNEQKAFGSRVFMVTLLDKMTDAMILVGPKSGIALITNIKQYTMSVLAEFDQIQKIKVAKEKENMQRIEITVKSNNQEAVLNLGLLKDDAMNFVAMVEGYYRVLIDDNVCLVEKPASKQSSDPDVPPYFGTHRVHASPWSYPEDVVTHVIQKEQDSKEIAEDERIVNFARGPPVYDGSDSNFITKIKEDLGIQPKNSEEPEPVISLVKDSEQSVHPAKHVNKIVIGSDPNDIQEYLAAKEKKSAIKRIDTYEKQFIEIKKPKTEDSLTNGETYEDSKLEIHSTASGEDQSSDTDSGVESEKKICLDDSPQIGRGQELESSDTDSWGTPANSPAKDAESEVELPRTESDFEVIASSFGLLSPDKIPPEIQEGILNPKMFSERRLYLDPDIIDLTLMPPAPPPPTSEPPELDQQASRELWQLSCDHTQTLETVEAIMPKDQGAHPHVPPFERSVSVGATPDFFDSDIDQLIAELTIPPPPSSEEDIGQVDHLAHTWSGPENKESNEEFNLEAFEVDLEALVIPPPPGEASVSLDQIPIVPPVTSDSDEHDKKNDHSGGHQRSNSVDTFLSKIQKNEHNNDVPKKDEILKTGVECQLVASEIKSSESNKSKCQTKPEKATSTTSSKDPHDNDSPGSVSEKLNTLLQMIPNLGPKSDNENDFKWRRTSSLRLSKPSPMYDKDKGHLPNGLVKSDKSLKASSASSPNQVVKSSQEVKQSKGEVTVSSKYSRHLRRTNSFDVPTKEQDTKEEPEKAVTENFSSLKAKLQSYRDYLLSGTVPQTLMIKSRPMIPLQTEADGETRNPHKRKQTDKEDKKKPPVWNHLAAPRSFRPHTSTTTQHHTFPLERKETATPTPSGGEEKSNGLRKSGPLKALSSIFTSSSPSSSSPSSPPVSSEVALSQTAPVPPPRRSKEHSTATESKDDISLVPQAQKRPKENPFGTVSNMWRPMSMSKSSIRQIESEETNFRVYNNFDALRDMSEGKTPPKEETKVVVASTKSKPPVIPTGEQRERKGSLSEESHAVVRDSISVSHSDSVKQIMARTYKTEDFGTATKDSDRLLSELKQTMETLKDSRIDRKSSQFDMCKDELINQVKNFVMDAKFLVSNASQTKEKMAANLNNSMHTLAKIFLHTQATMIMMEAVHQAQHLGFEVIKVTNAYKSTVNAAQAAVGKPIGDPHMRYLMRQATNLAQLISGLLKTLKALEQK</sequence>
<dbReference type="Gene3D" id="2.30.42.10">
    <property type="match status" value="1"/>
</dbReference>
<dbReference type="PROSITE" id="PS50106">
    <property type="entry name" value="PDZ"/>
    <property type="match status" value="1"/>
</dbReference>
<feature type="region of interest" description="Disordered" evidence="1">
    <location>
        <begin position="708"/>
        <end position="787"/>
    </location>
</feature>
<dbReference type="PANTHER" id="PTHR46221:SF3">
    <property type="entry name" value="FERM AND PDZ DOMAIN-CONTAINING PROTEIN 4"/>
    <property type="match status" value="1"/>
</dbReference>
<dbReference type="FunFam" id="2.30.42.10:FF:000053">
    <property type="entry name" value="FERM and PDZ domain-containing protein 4"/>
    <property type="match status" value="1"/>
</dbReference>
<feature type="domain" description="WW" evidence="2">
    <location>
        <begin position="14"/>
        <end position="48"/>
    </location>
</feature>
<evidence type="ECO:0000313" key="5">
    <source>
        <dbReference type="EnsemblMetazoa" id="G24814.1:cds"/>
    </source>
</evidence>
<dbReference type="SUPFAM" id="SSF47031">
    <property type="entry name" value="Second domain of FERM"/>
    <property type="match status" value="1"/>
</dbReference>
<dbReference type="SUPFAM" id="SSF54236">
    <property type="entry name" value="Ubiquitin-like"/>
    <property type="match status" value="1"/>
</dbReference>
<evidence type="ECO:0000259" key="4">
    <source>
        <dbReference type="PROSITE" id="PS50106"/>
    </source>
</evidence>
<keyword evidence="6" id="KW-1185">Reference proteome</keyword>
<dbReference type="CDD" id="cd14473">
    <property type="entry name" value="FERM_B-lobe"/>
    <property type="match status" value="1"/>
</dbReference>
<dbReference type="InterPro" id="IPR001478">
    <property type="entry name" value="PDZ"/>
</dbReference>
<dbReference type="PROSITE" id="PS50020">
    <property type="entry name" value="WW_DOMAIN_2"/>
    <property type="match status" value="2"/>
</dbReference>
<dbReference type="Gene3D" id="1.20.1420.10">
    <property type="entry name" value="Talin, central domain"/>
    <property type="match status" value="1"/>
</dbReference>
<feature type="compositionally biased region" description="Basic and acidic residues" evidence="1">
    <location>
        <begin position="1351"/>
        <end position="1362"/>
    </location>
</feature>
<dbReference type="InterPro" id="IPR011993">
    <property type="entry name" value="PH-like_dom_sf"/>
</dbReference>
<accession>A0A8W8KST1</accession>
<dbReference type="Gene3D" id="1.20.80.10">
    <property type="match status" value="1"/>
</dbReference>
<dbReference type="EnsemblMetazoa" id="G24814.1">
    <property type="protein sequence ID" value="G24814.1:cds"/>
    <property type="gene ID" value="G24814"/>
</dbReference>
<reference evidence="5" key="1">
    <citation type="submission" date="2022-08" db="UniProtKB">
        <authorList>
            <consortium name="EnsemblMetazoa"/>
        </authorList>
    </citation>
    <scope>IDENTIFICATION</scope>
    <source>
        <strain evidence="5">05x7-T-G4-1.051#20</strain>
    </source>
</reference>
<dbReference type="Gene3D" id="2.20.70.10">
    <property type="match status" value="2"/>
</dbReference>
<proteinExistence type="predicted"/>
<feature type="compositionally biased region" description="Basic and acidic residues" evidence="1">
    <location>
        <begin position="1043"/>
        <end position="1058"/>
    </location>
</feature>
<feature type="compositionally biased region" description="Basic and acidic residues" evidence="1">
    <location>
        <begin position="987"/>
        <end position="998"/>
    </location>
</feature>
<feature type="region of interest" description="Disordered" evidence="1">
    <location>
        <begin position="967"/>
        <end position="1006"/>
    </location>
</feature>
<feature type="compositionally biased region" description="Basic and acidic residues" evidence="1">
    <location>
        <begin position="1180"/>
        <end position="1194"/>
    </location>
</feature>
<dbReference type="SUPFAM" id="SSF51045">
    <property type="entry name" value="WW domain"/>
    <property type="match status" value="2"/>
</dbReference>
<feature type="domain" description="PDZ" evidence="4">
    <location>
        <begin position="100"/>
        <end position="177"/>
    </location>
</feature>
<dbReference type="CDD" id="cd06769">
    <property type="entry name" value="PDZ_FRMPD1_3_4-like"/>
    <property type="match status" value="1"/>
</dbReference>
<feature type="compositionally biased region" description="Basic and acidic residues" evidence="1">
    <location>
        <begin position="1415"/>
        <end position="1428"/>
    </location>
</feature>
<dbReference type="Proteomes" id="UP000005408">
    <property type="component" value="Unassembled WGS sequence"/>
</dbReference>
<feature type="region of interest" description="Disordered" evidence="1">
    <location>
        <begin position="1042"/>
        <end position="1195"/>
    </location>
</feature>
<dbReference type="InterPro" id="IPR036020">
    <property type="entry name" value="WW_dom_sf"/>
</dbReference>
<feature type="compositionally biased region" description="Basic and acidic residues" evidence="1">
    <location>
        <begin position="1445"/>
        <end position="1456"/>
    </location>
</feature>
<dbReference type="InterPro" id="IPR014352">
    <property type="entry name" value="FERM/acyl-CoA-bd_prot_sf"/>
</dbReference>
<dbReference type="PROSITE" id="PS01159">
    <property type="entry name" value="WW_DOMAIN_1"/>
    <property type="match status" value="1"/>
</dbReference>
<dbReference type="Pfam" id="PF00595">
    <property type="entry name" value="PDZ"/>
    <property type="match status" value="1"/>
</dbReference>
<dbReference type="SMART" id="SM00456">
    <property type="entry name" value="WW"/>
    <property type="match status" value="2"/>
</dbReference>
<dbReference type="InterPro" id="IPR000299">
    <property type="entry name" value="FERM_domain"/>
</dbReference>
<dbReference type="SUPFAM" id="SSF50729">
    <property type="entry name" value="PH domain-like"/>
    <property type="match status" value="1"/>
</dbReference>
<dbReference type="Pfam" id="PF00397">
    <property type="entry name" value="WW"/>
    <property type="match status" value="1"/>
</dbReference>
<feature type="domain" description="FERM" evidence="3">
    <location>
        <begin position="234"/>
        <end position="551"/>
    </location>
</feature>
<dbReference type="InterPro" id="IPR035963">
    <property type="entry name" value="FERM_2"/>
</dbReference>
<evidence type="ECO:0000256" key="1">
    <source>
        <dbReference type="SAM" id="MobiDB-lite"/>
    </source>
</evidence>
<dbReference type="Pfam" id="PF21989">
    <property type="entry name" value="RA_2"/>
    <property type="match status" value="1"/>
</dbReference>
<feature type="compositionally biased region" description="Low complexity" evidence="1">
    <location>
        <begin position="1313"/>
        <end position="1333"/>
    </location>
</feature>
<dbReference type="InterPro" id="IPR019748">
    <property type="entry name" value="FERM_central"/>
</dbReference>
<feature type="region of interest" description="Disordered" evidence="1">
    <location>
        <begin position="1415"/>
        <end position="1456"/>
    </location>
</feature>
<dbReference type="PROSITE" id="PS50057">
    <property type="entry name" value="FERM_3"/>
    <property type="match status" value="1"/>
</dbReference>
<dbReference type="PANTHER" id="PTHR46221">
    <property type="entry name" value="FERM AND PDZ DOMAIN-CONTAINING PROTEIN FAMILY MEMBER"/>
    <property type="match status" value="1"/>
</dbReference>
<organism evidence="5 6">
    <name type="scientific">Magallana gigas</name>
    <name type="common">Pacific oyster</name>
    <name type="synonym">Crassostrea gigas</name>
    <dbReference type="NCBI Taxonomy" id="29159"/>
    <lineage>
        <taxon>Eukaryota</taxon>
        <taxon>Metazoa</taxon>
        <taxon>Spiralia</taxon>
        <taxon>Lophotrochozoa</taxon>
        <taxon>Mollusca</taxon>
        <taxon>Bivalvia</taxon>
        <taxon>Autobranchia</taxon>
        <taxon>Pteriomorphia</taxon>
        <taxon>Ostreida</taxon>
        <taxon>Ostreoidea</taxon>
        <taxon>Ostreidae</taxon>
        <taxon>Magallana</taxon>
    </lineage>
</organism>
<name>A0A8W8KST1_MAGGI</name>
<dbReference type="Gene3D" id="2.30.29.30">
    <property type="entry name" value="Pleckstrin-homology domain (PH domain)/Phosphotyrosine-binding domain (PTB)"/>
    <property type="match status" value="1"/>
</dbReference>
<dbReference type="Pfam" id="PF00373">
    <property type="entry name" value="FERM_M"/>
    <property type="match status" value="1"/>
</dbReference>
<feature type="compositionally biased region" description="Basic and acidic residues" evidence="1">
    <location>
        <begin position="777"/>
        <end position="787"/>
    </location>
</feature>
<feature type="domain" description="WW" evidence="2">
    <location>
        <begin position="55"/>
        <end position="88"/>
    </location>
</feature>
<evidence type="ECO:0008006" key="7">
    <source>
        <dbReference type="Google" id="ProtNLM"/>
    </source>
</evidence>
<feature type="compositionally biased region" description="Polar residues" evidence="1">
    <location>
        <begin position="1270"/>
        <end position="1279"/>
    </location>
</feature>
<dbReference type="InterPro" id="IPR001202">
    <property type="entry name" value="WW_dom"/>
</dbReference>
<evidence type="ECO:0000313" key="6">
    <source>
        <dbReference type="Proteomes" id="UP000005408"/>
    </source>
</evidence>
<evidence type="ECO:0000259" key="2">
    <source>
        <dbReference type="PROSITE" id="PS50020"/>
    </source>
</evidence>
<evidence type="ECO:0000259" key="3">
    <source>
        <dbReference type="PROSITE" id="PS50057"/>
    </source>
</evidence>
<dbReference type="CDD" id="cd00201">
    <property type="entry name" value="WW"/>
    <property type="match status" value="2"/>
</dbReference>
<dbReference type="SUPFAM" id="SSF50156">
    <property type="entry name" value="PDZ domain-like"/>
    <property type="match status" value="1"/>
</dbReference>
<feature type="region of interest" description="Disordered" evidence="1">
    <location>
        <begin position="1231"/>
        <end position="1384"/>
    </location>
</feature>
<dbReference type="InterPro" id="IPR019749">
    <property type="entry name" value="Band_41_domain"/>
</dbReference>
<dbReference type="InterPro" id="IPR029071">
    <property type="entry name" value="Ubiquitin-like_domsf"/>
</dbReference>
<dbReference type="CDD" id="cd17088">
    <property type="entry name" value="FERM_F1_FRMPD1_like"/>
    <property type="match status" value="1"/>
</dbReference>